<protein>
    <submittedName>
        <fullName evidence="1">Uncharacterized protein</fullName>
    </submittedName>
</protein>
<name>A0ACC3DXT4_9PEZI</name>
<dbReference type="Proteomes" id="UP001186974">
    <property type="component" value="Unassembled WGS sequence"/>
</dbReference>
<gene>
    <name evidence="1" type="ORF">LTS18_007072</name>
</gene>
<evidence type="ECO:0000313" key="2">
    <source>
        <dbReference type="Proteomes" id="UP001186974"/>
    </source>
</evidence>
<comment type="caution">
    <text evidence="1">The sequence shown here is derived from an EMBL/GenBank/DDBJ whole genome shotgun (WGS) entry which is preliminary data.</text>
</comment>
<accession>A0ACC3DXT4</accession>
<reference evidence="1" key="1">
    <citation type="submission" date="2024-09" db="EMBL/GenBank/DDBJ databases">
        <title>Black Yeasts Isolated from many extreme environments.</title>
        <authorList>
            <person name="Coleine C."/>
            <person name="Stajich J.E."/>
            <person name="Selbmann L."/>
        </authorList>
    </citation>
    <scope>NUCLEOTIDE SEQUENCE</scope>
    <source>
        <strain evidence="1">CCFEE 5737</strain>
    </source>
</reference>
<sequence>MSSPQPTEKRTAPKRTNTVLQTKTLTDEDFRNMAKNAIVNEQKAKRSKLLAEAKAKRTKIAMPQLKQPTKAQITKRANILEAEHQRDSEKSEEEEKEDDVNEPDEDVESKKLVKKMMSGWAAPRVSKRKRTPPSNENKGFSEQLREEEDAAQQPPTKRQKDGVKDVDDRASIGVNHGPMQSVNKKGEVDQSVRHGIANTSSTFALDKSEAEISSSSVDITTTNINIDPAYTHRQNISQERAVADTTTAADVQQDRHSPIMHTTNTAKHPSRLTADSSLATHPNEMSHWLGTPEMATGLGEDGSRQNKMSSFQAEQAGRLPEKKNRKASEQTVERAEASEVATRRTRSKKRSHDVLKDNEGGDEARQPQTVSIDAADGDCEPDETPQRSSRKKRLRVTAPKWENDSQAPPKRQPCREGRSSVLKRLGVKNKPAGLNRVSGDPPRFANPSASYSIPPGAAFLNGTAKCKRVVPRPISVFTVPSALRPHREGPPPTVIQNGSATVVKPTKPSGTDRLDVINNALTKSGTPEAHPRSPATSDAVDGPDNDSILIHGPAMAESSVTGDRLSHTPPTSQDGDEVTALPPDSRSLLEKEQQKEVKKTVEGSKNKVRFGSVEYYTRYGNKYKKPYVKPEEKLDDTPRWAWETVQPDE</sequence>
<keyword evidence="2" id="KW-1185">Reference proteome</keyword>
<evidence type="ECO:0000313" key="1">
    <source>
        <dbReference type="EMBL" id="KAK3081398.1"/>
    </source>
</evidence>
<organism evidence="1 2">
    <name type="scientific">Coniosporium uncinatum</name>
    <dbReference type="NCBI Taxonomy" id="93489"/>
    <lineage>
        <taxon>Eukaryota</taxon>
        <taxon>Fungi</taxon>
        <taxon>Dikarya</taxon>
        <taxon>Ascomycota</taxon>
        <taxon>Pezizomycotina</taxon>
        <taxon>Dothideomycetes</taxon>
        <taxon>Dothideomycetes incertae sedis</taxon>
        <taxon>Coniosporium</taxon>
    </lineage>
</organism>
<proteinExistence type="predicted"/>
<dbReference type="EMBL" id="JAWDJW010000175">
    <property type="protein sequence ID" value="KAK3081398.1"/>
    <property type="molecule type" value="Genomic_DNA"/>
</dbReference>